<evidence type="ECO:0000256" key="2">
    <source>
        <dbReference type="ARBA" id="ARBA00022454"/>
    </source>
</evidence>
<evidence type="ECO:0000256" key="3">
    <source>
        <dbReference type="ARBA" id="ARBA00022603"/>
    </source>
</evidence>
<keyword evidence="11" id="KW-1185">Reference proteome</keyword>
<organism evidence="10 11">
    <name type="scientific">Chilo suppressalis</name>
    <name type="common">Asiatic rice borer moth</name>
    <dbReference type="NCBI Taxonomy" id="168631"/>
    <lineage>
        <taxon>Eukaryota</taxon>
        <taxon>Metazoa</taxon>
        <taxon>Ecdysozoa</taxon>
        <taxon>Arthropoda</taxon>
        <taxon>Hexapoda</taxon>
        <taxon>Insecta</taxon>
        <taxon>Pterygota</taxon>
        <taxon>Neoptera</taxon>
        <taxon>Endopterygota</taxon>
        <taxon>Lepidoptera</taxon>
        <taxon>Glossata</taxon>
        <taxon>Ditrysia</taxon>
        <taxon>Pyraloidea</taxon>
        <taxon>Crambidae</taxon>
        <taxon>Crambinae</taxon>
        <taxon>Chilo</taxon>
    </lineage>
</organism>
<sequence length="274" mass="30492">MNDDYSHLDTTLIYITESIPGPPTDSPEYKILVKNFNSQVTLECNCADICDHESCDCNKSPGGGNYIKHPITYKMVLNQCKMTCTDTTSIIECNSMCSCQDKCGNRVVQNGPVAGLYVKSCESMEKGLGLFTKDHIPAGSFICEYAGEIITKDQAALRQGYNALNGKMNYVFCLNEHCDTNSFQTFVDPSFIGNIGRYINHSCDPNCVIIPVRVNTPIPKLAIFALKDIVPQSEITFRYGSDNSKDFVFLTKVGRKKCCCNSPKCSGWMPYEVY</sequence>
<comment type="subcellular location">
    <subcellularLocation>
        <location evidence="1">Chromosome</location>
    </subcellularLocation>
</comment>
<evidence type="ECO:0000259" key="9">
    <source>
        <dbReference type="PROSITE" id="PS50867"/>
    </source>
</evidence>
<dbReference type="Proteomes" id="UP001153292">
    <property type="component" value="Chromosome 5"/>
</dbReference>
<evidence type="ECO:0008006" key="12">
    <source>
        <dbReference type="Google" id="ProtNLM"/>
    </source>
</evidence>
<name>A0ABN8BCP8_CHISP</name>
<keyword evidence="2" id="KW-0158">Chromosome</keyword>
<dbReference type="Pfam" id="PF05033">
    <property type="entry name" value="Pre-SET"/>
    <property type="match status" value="1"/>
</dbReference>
<feature type="domain" description="Pre-SET" evidence="9">
    <location>
        <begin position="42"/>
        <end position="111"/>
    </location>
</feature>
<dbReference type="PANTHER" id="PTHR46223">
    <property type="entry name" value="HISTONE-LYSINE N-METHYLTRANSFERASE SUV39H"/>
    <property type="match status" value="1"/>
</dbReference>
<dbReference type="EMBL" id="OU963898">
    <property type="protein sequence ID" value="CAH0406078.1"/>
    <property type="molecule type" value="Genomic_DNA"/>
</dbReference>
<keyword evidence="6" id="KW-0479">Metal-binding</keyword>
<protein>
    <recommendedName>
        <fullName evidence="12">SET domain-containing protein</fullName>
    </recommendedName>
</protein>
<dbReference type="InterPro" id="IPR001214">
    <property type="entry name" value="SET_dom"/>
</dbReference>
<dbReference type="InterPro" id="IPR007728">
    <property type="entry name" value="Pre-SET_dom"/>
</dbReference>
<proteinExistence type="predicted"/>
<dbReference type="SMART" id="SM00317">
    <property type="entry name" value="SET"/>
    <property type="match status" value="1"/>
</dbReference>
<dbReference type="PANTHER" id="PTHR46223:SF3">
    <property type="entry name" value="HISTONE-LYSINE N-METHYLTRANSFERASE SET-23"/>
    <property type="match status" value="1"/>
</dbReference>
<evidence type="ECO:0000256" key="4">
    <source>
        <dbReference type="ARBA" id="ARBA00022679"/>
    </source>
</evidence>
<evidence type="ECO:0000313" key="10">
    <source>
        <dbReference type="EMBL" id="CAH0406078.1"/>
    </source>
</evidence>
<evidence type="ECO:0000259" key="8">
    <source>
        <dbReference type="PROSITE" id="PS50280"/>
    </source>
</evidence>
<keyword evidence="7" id="KW-0862">Zinc</keyword>
<dbReference type="PROSITE" id="PS50280">
    <property type="entry name" value="SET"/>
    <property type="match status" value="1"/>
</dbReference>
<dbReference type="SUPFAM" id="SSF82199">
    <property type="entry name" value="SET domain"/>
    <property type="match status" value="1"/>
</dbReference>
<reference evidence="10" key="1">
    <citation type="submission" date="2021-12" db="EMBL/GenBank/DDBJ databases">
        <authorList>
            <person name="King R."/>
        </authorList>
    </citation>
    <scope>NUCLEOTIDE SEQUENCE</scope>
</reference>
<dbReference type="Pfam" id="PF00856">
    <property type="entry name" value="SET"/>
    <property type="match status" value="1"/>
</dbReference>
<dbReference type="InterPro" id="IPR046341">
    <property type="entry name" value="SET_dom_sf"/>
</dbReference>
<gene>
    <name evidence="10" type="ORF">CHILSU_LOCUS9449</name>
</gene>
<evidence type="ECO:0000313" key="11">
    <source>
        <dbReference type="Proteomes" id="UP001153292"/>
    </source>
</evidence>
<feature type="domain" description="SET" evidence="8">
    <location>
        <begin position="114"/>
        <end position="240"/>
    </location>
</feature>
<keyword evidence="5" id="KW-0949">S-adenosyl-L-methionine</keyword>
<keyword evidence="3" id="KW-0489">Methyltransferase</keyword>
<evidence type="ECO:0000256" key="6">
    <source>
        <dbReference type="ARBA" id="ARBA00022723"/>
    </source>
</evidence>
<evidence type="ECO:0000256" key="7">
    <source>
        <dbReference type="ARBA" id="ARBA00022833"/>
    </source>
</evidence>
<dbReference type="PROSITE" id="PS50867">
    <property type="entry name" value="PRE_SET"/>
    <property type="match status" value="1"/>
</dbReference>
<keyword evidence="4" id="KW-0808">Transferase</keyword>
<evidence type="ECO:0000256" key="1">
    <source>
        <dbReference type="ARBA" id="ARBA00004286"/>
    </source>
</evidence>
<accession>A0ABN8BCP8</accession>
<dbReference type="InterPro" id="IPR050973">
    <property type="entry name" value="H3K9_Histone-Lys_N-MTase"/>
</dbReference>
<evidence type="ECO:0000256" key="5">
    <source>
        <dbReference type="ARBA" id="ARBA00022691"/>
    </source>
</evidence>
<dbReference type="Gene3D" id="2.170.270.10">
    <property type="entry name" value="SET domain"/>
    <property type="match status" value="1"/>
</dbReference>